<reference evidence="1 2" key="1">
    <citation type="journal article" date="2007" name="J. Bacteriol.">
        <title>Genome sequence analysis of the emerging human pathogenic acetic acid bacterium Granulibacter bethesdensis.</title>
        <authorList>
            <person name="Greenberg D.E."/>
            <person name="Porcella S.F."/>
            <person name="Zelazny A.M."/>
            <person name="Virtaneva K."/>
            <person name="Sturdevant D.E."/>
            <person name="Kupko J.J.III."/>
            <person name="Barbian K.D."/>
            <person name="Babar A."/>
            <person name="Dorward D.W."/>
            <person name="Holland S.M."/>
        </authorList>
    </citation>
    <scope>NUCLEOTIDE SEQUENCE [LARGE SCALE GENOMIC DNA]</scope>
    <source>
        <strain evidence="2">ATCC BAA-1260 / CGDNIH1</strain>
    </source>
</reference>
<evidence type="ECO:0000313" key="2">
    <source>
        <dbReference type="Proteomes" id="UP000001963"/>
    </source>
</evidence>
<name>A0A286M2U9_GRABC</name>
<dbReference type="KEGG" id="gbe:GbCGDNIH1_7016"/>
<protein>
    <submittedName>
        <fullName evidence="1">Uncharacterized protein</fullName>
    </submittedName>
</protein>
<dbReference type="AlphaFoldDB" id="A0A286M2U9"/>
<keyword evidence="2" id="KW-1185">Reference proteome</keyword>
<gene>
    <name evidence="1" type="ordered locus">GbCGDNIH1_7016</name>
</gene>
<evidence type="ECO:0000313" key="1">
    <source>
        <dbReference type="EMBL" id="ASV62348.1"/>
    </source>
</evidence>
<sequence>MQGETHAGDGCVSLDAGHYVFWPLRRPARSPVSSAASFFRAEASRVAVINPMISGRPSAIV</sequence>
<dbReference type="EMBL" id="CP000394">
    <property type="protein sequence ID" value="ASV62348.1"/>
    <property type="molecule type" value="Genomic_DNA"/>
</dbReference>
<proteinExistence type="predicted"/>
<accession>A0A286M2U9</accession>
<organism evidence="1 2">
    <name type="scientific">Granulibacter bethesdensis (strain ATCC BAA-1260 / CGDNIH1)</name>
    <dbReference type="NCBI Taxonomy" id="391165"/>
    <lineage>
        <taxon>Bacteria</taxon>
        <taxon>Pseudomonadati</taxon>
        <taxon>Pseudomonadota</taxon>
        <taxon>Alphaproteobacteria</taxon>
        <taxon>Acetobacterales</taxon>
        <taxon>Acetobacteraceae</taxon>
        <taxon>Granulibacter</taxon>
    </lineage>
</organism>
<dbReference type="Proteomes" id="UP000001963">
    <property type="component" value="Chromosome"/>
</dbReference>